<dbReference type="KEGG" id="suam:BOO69_20495"/>
<dbReference type="AlphaFoldDB" id="A0A1J0WNS6"/>
<keyword evidence="1" id="KW-0805">Transcription regulation</keyword>
<accession>A0A1J0WNS6</accession>
<keyword evidence="6" id="KW-1185">Reference proteome</keyword>
<dbReference type="PANTHER" id="PTHR33164:SF64">
    <property type="entry name" value="TRANSCRIPTIONAL REGULATOR SLYA"/>
    <property type="match status" value="1"/>
</dbReference>
<evidence type="ECO:0000259" key="4">
    <source>
        <dbReference type="PROSITE" id="PS50995"/>
    </source>
</evidence>
<dbReference type="SMART" id="SM00347">
    <property type="entry name" value="HTH_MARR"/>
    <property type="match status" value="1"/>
</dbReference>
<sequence>MPAKIDPESPGFLVSTTARLMRGAFEREIERAQIGVTAAEARVLAHMSVCGGMRQNILADRLGCAPMSVTAFLDRLERAGLIERAADPDDRRAKIARLTPDAQPILEQIQLAGERARGIAFAGVRPEDFEVFRAVCLQLRANLEETRTARLQEEPAQ</sequence>
<dbReference type="GO" id="GO:0006950">
    <property type="term" value="P:response to stress"/>
    <property type="evidence" value="ECO:0007669"/>
    <property type="project" value="TreeGrafter"/>
</dbReference>
<dbReference type="InterPro" id="IPR036388">
    <property type="entry name" value="WH-like_DNA-bd_sf"/>
</dbReference>
<gene>
    <name evidence="5" type="ORF">BOO69_20495</name>
</gene>
<dbReference type="SUPFAM" id="SSF46785">
    <property type="entry name" value="Winged helix' DNA-binding domain"/>
    <property type="match status" value="1"/>
</dbReference>
<keyword evidence="5" id="KW-0614">Plasmid</keyword>
<organism evidence="5 6">
    <name type="scientific">Sulfitobacter alexandrii</name>
    <dbReference type="NCBI Taxonomy" id="1917485"/>
    <lineage>
        <taxon>Bacteria</taxon>
        <taxon>Pseudomonadati</taxon>
        <taxon>Pseudomonadota</taxon>
        <taxon>Alphaproteobacteria</taxon>
        <taxon>Rhodobacterales</taxon>
        <taxon>Roseobacteraceae</taxon>
        <taxon>Sulfitobacter</taxon>
    </lineage>
</organism>
<proteinExistence type="predicted"/>
<keyword evidence="2" id="KW-0238">DNA-binding</keyword>
<name>A0A1J0WNS6_9RHOB</name>
<reference evidence="5 6" key="1">
    <citation type="submission" date="2016-11" db="EMBL/GenBank/DDBJ databases">
        <title>Complete genome sequence of Sulfitobacter sp. AM1-D1, a toxic bacteria associated with marine dinoflagellate Alexandrium minutum in East China Sea.</title>
        <authorList>
            <person name="Yang Q."/>
            <person name="Zhang X."/>
            <person name="Tian X."/>
        </authorList>
    </citation>
    <scope>NUCLEOTIDE SEQUENCE [LARGE SCALE GENOMIC DNA]</scope>
    <source>
        <strain evidence="5 6">AM1-D1</strain>
        <plasmid evidence="5 6">unnamed4</plasmid>
    </source>
</reference>
<evidence type="ECO:0000256" key="1">
    <source>
        <dbReference type="ARBA" id="ARBA00023015"/>
    </source>
</evidence>
<dbReference type="OrthoDB" id="582199at2"/>
<dbReference type="InterPro" id="IPR036390">
    <property type="entry name" value="WH_DNA-bd_sf"/>
</dbReference>
<dbReference type="RefSeq" id="WP_071974252.1">
    <property type="nucleotide sequence ID" value="NZ_CP018080.1"/>
</dbReference>
<dbReference type="GO" id="GO:0003677">
    <property type="term" value="F:DNA binding"/>
    <property type="evidence" value="ECO:0007669"/>
    <property type="project" value="UniProtKB-KW"/>
</dbReference>
<dbReference type="Pfam" id="PF01047">
    <property type="entry name" value="MarR"/>
    <property type="match status" value="1"/>
</dbReference>
<dbReference type="PRINTS" id="PR00598">
    <property type="entry name" value="HTHMARR"/>
</dbReference>
<dbReference type="PROSITE" id="PS50995">
    <property type="entry name" value="HTH_MARR_2"/>
    <property type="match status" value="1"/>
</dbReference>
<dbReference type="PANTHER" id="PTHR33164">
    <property type="entry name" value="TRANSCRIPTIONAL REGULATOR, MARR FAMILY"/>
    <property type="match status" value="1"/>
</dbReference>
<dbReference type="Proteomes" id="UP000181897">
    <property type="component" value="Plasmid unnamed4"/>
</dbReference>
<dbReference type="Gene3D" id="1.10.10.10">
    <property type="entry name" value="Winged helix-like DNA-binding domain superfamily/Winged helix DNA-binding domain"/>
    <property type="match status" value="1"/>
</dbReference>
<evidence type="ECO:0000256" key="3">
    <source>
        <dbReference type="ARBA" id="ARBA00023163"/>
    </source>
</evidence>
<protein>
    <submittedName>
        <fullName evidence="5">MarR family transcriptional regulator</fullName>
    </submittedName>
</protein>
<keyword evidence="3" id="KW-0804">Transcription</keyword>
<evidence type="ECO:0000313" key="6">
    <source>
        <dbReference type="Proteomes" id="UP000181897"/>
    </source>
</evidence>
<dbReference type="InterPro" id="IPR000835">
    <property type="entry name" value="HTH_MarR-typ"/>
</dbReference>
<dbReference type="EMBL" id="CP018080">
    <property type="protein sequence ID" value="APE45941.1"/>
    <property type="molecule type" value="Genomic_DNA"/>
</dbReference>
<dbReference type="InterPro" id="IPR039422">
    <property type="entry name" value="MarR/SlyA-like"/>
</dbReference>
<evidence type="ECO:0000313" key="5">
    <source>
        <dbReference type="EMBL" id="APE45941.1"/>
    </source>
</evidence>
<evidence type="ECO:0000256" key="2">
    <source>
        <dbReference type="ARBA" id="ARBA00023125"/>
    </source>
</evidence>
<dbReference type="GO" id="GO:0003700">
    <property type="term" value="F:DNA-binding transcription factor activity"/>
    <property type="evidence" value="ECO:0007669"/>
    <property type="project" value="InterPro"/>
</dbReference>
<feature type="domain" description="HTH marR-type" evidence="4">
    <location>
        <begin position="1"/>
        <end position="141"/>
    </location>
</feature>
<geneLocation type="plasmid" evidence="5 6">
    <name>unnamed4</name>
</geneLocation>